<dbReference type="EMBL" id="JAUTWS010000103">
    <property type="protein sequence ID" value="MDO9713587.1"/>
    <property type="molecule type" value="Genomic_DNA"/>
</dbReference>
<organism evidence="1 2">
    <name type="scientific">Paracraurococcus lichenis</name>
    <dbReference type="NCBI Taxonomy" id="3064888"/>
    <lineage>
        <taxon>Bacteria</taxon>
        <taxon>Pseudomonadati</taxon>
        <taxon>Pseudomonadota</taxon>
        <taxon>Alphaproteobacteria</taxon>
        <taxon>Acetobacterales</taxon>
        <taxon>Roseomonadaceae</taxon>
        <taxon>Paracraurococcus</taxon>
    </lineage>
</organism>
<accession>A0ABT9EBK9</accession>
<sequence>MHKAREVRLRRIRKMAPLLLAVLQDAIAAFDAGRHEECLDIINLIGRDVVADATFYPAAFKSGADV</sequence>
<protein>
    <submittedName>
        <fullName evidence="1">Uncharacterized protein</fullName>
    </submittedName>
</protein>
<comment type="caution">
    <text evidence="1">The sequence shown here is derived from an EMBL/GenBank/DDBJ whole genome shotgun (WGS) entry which is preliminary data.</text>
</comment>
<reference evidence="1 2" key="1">
    <citation type="submission" date="2023-08" db="EMBL/GenBank/DDBJ databases">
        <title>The draft genome sequence of Paracraurococcus sp. LOR1-02.</title>
        <authorList>
            <person name="Kingkaew E."/>
            <person name="Tanasupawat S."/>
        </authorList>
    </citation>
    <scope>NUCLEOTIDE SEQUENCE [LARGE SCALE GENOMIC DNA]</scope>
    <source>
        <strain evidence="1 2">LOR1-02</strain>
    </source>
</reference>
<gene>
    <name evidence="1" type="ORF">Q7A36_35035</name>
</gene>
<name>A0ABT9EBK9_9PROT</name>
<dbReference type="RefSeq" id="WP_305108443.1">
    <property type="nucleotide sequence ID" value="NZ_JAUTWS010000103.1"/>
</dbReference>
<keyword evidence="2" id="KW-1185">Reference proteome</keyword>
<evidence type="ECO:0000313" key="1">
    <source>
        <dbReference type="EMBL" id="MDO9713587.1"/>
    </source>
</evidence>
<evidence type="ECO:0000313" key="2">
    <source>
        <dbReference type="Proteomes" id="UP001243009"/>
    </source>
</evidence>
<proteinExistence type="predicted"/>
<dbReference type="Proteomes" id="UP001243009">
    <property type="component" value="Unassembled WGS sequence"/>
</dbReference>